<name>A0ACC6QUB9_9ACTN</name>
<evidence type="ECO:0000313" key="1">
    <source>
        <dbReference type="EMBL" id="MEJ8661814.1"/>
    </source>
</evidence>
<accession>A0ACC6QUB9</accession>
<sequence length="389" mass="41556">MADHFSGPRAIADPASDICDVYAFPSPERPGKLVLVLNVLPASAPTALFSDAITHRFRVRPITSVSEGAAAAFNVGADEYVFDFTFDAPQKVDGTDTLVQMGTCQAPDGRKVAFQVGNEVPTEAEGLKIFAGSRLDPFFIDFVGVMVTEATGKLGFRSDASNVLEGLNVLSIVLEVDAAVLGPAAGSLVAVVGETVTSGGRPYRLERMGRPEIKNVVMSPKKFDTVNSDLEIRDLFNEEDAFSMRPDYAGTYRARLNANLAFYDGLDGKTAWPLDEQGAHPLTELLMADFLVVDLSKPFSEDGCFEIETALLAGRPHTTCGGRSFNDDIVDTLFTLLVGGIDGERIRDGVDHPTQLATRSFPYLNAPNPTPPDLGARLAALAPPGEAAA</sequence>
<proteinExistence type="predicted"/>
<dbReference type="Proteomes" id="UP001375539">
    <property type="component" value="Unassembled WGS sequence"/>
</dbReference>
<gene>
    <name evidence="1" type="ORF">WKI58_35820</name>
</gene>
<dbReference type="EMBL" id="JBBKAI010000002">
    <property type="protein sequence ID" value="MEJ8661814.1"/>
    <property type="molecule type" value="Genomic_DNA"/>
</dbReference>
<evidence type="ECO:0000313" key="2">
    <source>
        <dbReference type="Proteomes" id="UP001375539"/>
    </source>
</evidence>
<keyword evidence="2" id="KW-1185">Reference proteome</keyword>
<reference evidence="1" key="1">
    <citation type="submission" date="2024-03" db="EMBL/GenBank/DDBJ databases">
        <title>Novel Streptomyces species of biotechnological and ecological value are a feature of Machair soil.</title>
        <authorList>
            <person name="Prole J.R."/>
            <person name="Goodfellow M."/>
            <person name="Allenby N."/>
            <person name="Ward A.C."/>
        </authorList>
    </citation>
    <scope>NUCLEOTIDE SEQUENCE</scope>
    <source>
        <strain evidence="1">MS1.AVA.4</strain>
    </source>
</reference>
<protein>
    <submittedName>
        <fullName evidence="1">DUF4331 family protein</fullName>
    </submittedName>
</protein>
<comment type="caution">
    <text evidence="1">The sequence shown here is derived from an EMBL/GenBank/DDBJ whole genome shotgun (WGS) entry which is preliminary data.</text>
</comment>
<organism evidence="1 2">
    <name type="scientific">Streptomyces pratisoli</name>
    <dbReference type="NCBI Taxonomy" id="3139917"/>
    <lineage>
        <taxon>Bacteria</taxon>
        <taxon>Bacillati</taxon>
        <taxon>Actinomycetota</taxon>
        <taxon>Actinomycetes</taxon>
        <taxon>Kitasatosporales</taxon>
        <taxon>Streptomycetaceae</taxon>
        <taxon>Streptomyces</taxon>
    </lineage>
</organism>